<evidence type="ECO:0000313" key="2">
    <source>
        <dbReference type="Proteomes" id="UP000290365"/>
    </source>
</evidence>
<protein>
    <submittedName>
        <fullName evidence="1">Uncharacterized protein</fullName>
    </submittedName>
</protein>
<proteinExistence type="predicted"/>
<dbReference type="KEGG" id="kbs:EPA93_46045"/>
<reference evidence="1 2" key="1">
    <citation type="submission" date="2019-01" db="EMBL/GenBank/DDBJ databases">
        <title>Ktedonosporobacter rubrisoli SCAWS-G2.</title>
        <authorList>
            <person name="Huang Y."/>
            <person name="Yan B."/>
        </authorList>
    </citation>
    <scope>NUCLEOTIDE SEQUENCE [LARGE SCALE GENOMIC DNA]</scope>
    <source>
        <strain evidence="1 2">SCAWS-G2</strain>
    </source>
</reference>
<accession>A0A4P6K3U3</accession>
<sequence>MVLPSDDNTKQNYLLATIRAHFERLVLLHQHAHAAYCLVDKEKDITSSQCTRFVAPLFPSEHPVVSLKNFLEHPLHFSPVDTHRQQLLIALDQINKHIQQLQLLSSNFSLMGFRTSLEESKNIRNSILETLQLLEEKLVHFNNYLKYILEKAEALLHHADSVAGLPASAQEEPISSTPSDPSSLISEIEQQKPLIQDPPALSYMTSISNASSQTSNEDAEKAKMQELYEKLSQYTTSLDLEEICLNLHVNQNRLDKTSHAAASLSLVLCLYNENRLDDLEKELRRKIPKRFPPTSSESTH</sequence>
<evidence type="ECO:0000313" key="1">
    <source>
        <dbReference type="EMBL" id="QBD82937.1"/>
    </source>
</evidence>
<dbReference type="AlphaFoldDB" id="A0A4P6K3U3"/>
<dbReference type="RefSeq" id="WP_129894006.1">
    <property type="nucleotide sequence ID" value="NZ_CP035758.1"/>
</dbReference>
<dbReference type="EMBL" id="CP035758">
    <property type="protein sequence ID" value="QBD82937.1"/>
    <property type="molecule type" value="Genomic_DNA"/>
</dbReference>
<gene>
    <name evidence="1" type="ORF">EPA93_46045</name>
</gene>
<keyword evidence="2" id="KW-1185">Reference proteome</keyword>
<dbReference type="Proteomes" id="UP000290365">
    <property type="component" value="Chromosome"/>
</dbReference>
<name>A0A4P6K3U3_KTERU</name>
<organism evidence="1 2">
    <name type="scientific">Ktedonosporobacter rubrisoli</name>
    <dbReference type="NCBI Taxonomy" id="2509675"/>
    <lineage>
        <taxon>Bacteria</taxon>
        <taxon>Bacillati</taxon>
        <taxon>Chloroflexota</taxon>
        <taxon>Ktedonobacteria</taxon>
        <taxon>Ktedonobacterales</taxon>
        <taxon>Ktedonosporobacteraceae</taxon>
        <taxon>Ktedonosporobacter</taxon>
    </lineage>
</organism>